<gene>
    <name evidence="2" type="primary">AVEN_42692_1</name>
    <name evidence="2" type="ORF">CEXT_148981</name>
</gene>
<feature type="compositionally biased region" description="Polar residues" evidence="1">
    <location>
        <begin position="12"/>
        <end position="31"/>
    </location>
</feature>
<evidence type="ECO:0000256" key="1">
    <source>
        <dbReference type="SAM" id="MobiDB-lite"/>
    </source>
</evidence>
<dbReference type="Proteomes" id="UP001054945">
    <property type="component" value="Unassembled WGS sequence"/>
</dbReference>
<reference evidence="2 3" key="1">
    <citation type="submission" date="2021-06" db="EMBL/GenBank/DDBJ databases">
        <title>Caerostris extrusa draft genome.</title>
        <authorList>
            <person name="Kono N."/>
            <person name="Arakawa K."/>
        </authorList>
    </citation>
    <scope>NUCLEOTIDE SEQUENCE [LARGE SCALE GENOMIC DNA]</scope>
</reference>
<keyword evidence="3" id="KW-1185">Reference proteome</keyword>
<comment type="caution">
    <text evidence="2">The sequence shown here is derived from an EMBL/GenBank/DDBJ whole genome shotgun (WGS) entry which is preliminary data.</text>
</comment>
<feature type="non-terminal residue" evidence="2">
    <location>
        <position position="104"/>
    </location>
</feature>
<feature type="region of interest" description="Disordered" evidence="1">
    <location>
        <begin position="1"/>
        <end position="41"/>
    </location>
</feature>
<evidence type="ECO:0000313" key="3">
    <source>
        <dbReference type="Proteomes" id="UP001054945"/>
    </source>
</evidence>
<organism evidence="2 3">
    <name type="scientific">Caerostris extrusa</name>
    <name type="common">Bark spider</name>
    <name type="synonym">Caerostris bankana</name>
    <dbReference type="NCBI Taxonomy" id="172846"/>
    <lineage>
        <taxon>Eukaryota</taxon>
        <taxon>Metazoa</taxon>
        <taxon>Ecdysozoa</taxon>
        <taxon>Arthropoda</taxon>
        <taxon>Chelicerata</taxon>
        <taxon>Arachnida</taxon>
        <taxon>Araneae</taxon>
        <taxon>Araneomorphae</taxon>
        <taxon>Entelegynae</taxon>
        <taxon>Araneoidea</taxon>
        <taxon>Araneidae</taxon>
        <taxon>Caerostris</taxon>
    </lineage>
</organism>
<dbReference type="AlphaFoldDB" id="A0AAV4Y457"/>
<dbReference type="EMBL" id="BPLR01018737">
    <property type="protein sequence ID" value="GIZ01923.1"/>
    <property type="molecule type" value="Genomic_DNA"/>
</dbReference>
<proteinExistence type="predicted"/>
<name>A0AAV4Y457_CAEEX</name>
<accession>A0AAV4Y457</accession>
<sequence length="104" mass="10799">MADMKPNGVTPYPSSQTLKPSPLTPTCSSGTPHGINDILGRPVSTSAPTLGTLSALPRLSLGMGAGMYFGGPKVGLGTFRQATFTGPMFCKVKLCGETDLLRQL</sequence>
<protein>
    <submittedName>
        <fullName evidence="2">Uncharacterized protein</fullName>
    </submittedName>
</protein>
<evidence type="ECO:0000313" key="2">
    <source>
        <dbReference type="EMBL" id="GIZ01923.1"/>
    </source>
</evidence>